<proteinExistence type="predicted"/>
<sequence>MADDSRRSSASSRADTPLLQASTALAPDADISSRDLNAMDSHPELVVGGPPSAPSPLELRAFASQPQKSRFARPVEYHQLELVAPCDKNLCCLICMEPFVNPKRLLCEHTFCDACLSNHIRYAIGQSYSYPGSGARCPTCRRELNMDAEPRAVSRIITNMLDELLVKCPNKAEGCDWQGQRCEAQDHVDFACEHRLVECPARACSQPVMAKDLDKGCLHSYVNCEYCEEHVMVIELEAHHLKACPFRMDECHDCSSEVVRKEMDAHRSNDCPKAIINCPAQEFGCDYNCQRDQMDGHKRSCTIAKMLPMLQRMKTRHDDLEAENSQLRRQVSCLEQGLNALQAMVALPPGATAYEVPGAADLTNLNPLADSNNQDLIAQHETLRNEVSRLSNMIAEVEARTNIQLHNEVLRINTDMARTEAALGAMRSQQQWLINARLHALAQMRANAAANASGGSTSNTTAGAATGSTATAGPSSRGTLSPLIPTNALAASSSSSSRPGDYQYRFEYLYSGFDGDAHNPDSSATVRNIECCCCYCCCIDDQTRRESDAYYANGPLRFERFMQRQRELSRQ</sequence>
<accession>A0ABR3TUC2</accession>
<dbReference type="InterPro" id="IPR001841">
    <property type="entry name" value="Znf_RING"/>
</dbReference>
<name>A0ABR3TUC2_9PEZI</name>
<dbReference type="SUPFAM" id="SSF57850">
    <property type="entry name" value="RING/U-box"/>
    <property type="match status" value="1"/>
</dbReference>
<dbReference type="PROSITE" id="PS00518">
    <property type="entry name" value="ZF_RING_1"/>
    <property type="match status" value="1"/>
</dbReference>
<keyword evidence="1 4" id="KW-0479">Metal-binding</keyword>
<evidence type="ECO:0000259" key="8">
    <source>
        <dbReference type="PROSITE" id="PS50145"/>
    </source>
</evidence>
<dbReference type="InterPro" id="IPR013083">
    <property type="entry name" value="Znf_RING/FYVE/PHD"/>
</dbReference>
<feature type="zinc finger region" description="TRAF-type" evidence="4">
    <location>
        <begin position="240"/>
        <end position="294"/>
    </location>
</feature>
<evidence type="ECO:0000256" key="3">
    <source>
        <dbReference type="ARBA" id="ARBA00022833"/>
    </source>
</evidence>
<keyword evidence="3 4" id="KW-0862">Zinc</keyword>
<evidence type="ECO:0000256" key="5">
    <source>
        <dbReference type="SAM" id="Coils"/>
    </source>
</evidence>
<evidence type="ECO:0000256" key="4">
    <source>
        <dbReference type="PROSITE-ProRule" id="PRU00207"/>
    </source>
</evidence>
<dbReference type="InterPro" id="IPR001293">
    <property type="entry name" value="Znf_TRAF"/>
</dbReference>
<dbReference type="Proteomes" id="UP001521184">
    <property type="component" value="Unassembled WGS sequence"/>
</dbReference>
<evidence type="ECO:0000259" key="7">
    <source>
        <dbReference type="PROSITE" id="PS50089"/>
    </source>
</evidence>
<organism evidence="9 10">
    <name type="scientific">Diplodia intermedia</name>
    <dbReference type="NCBI Taxonomy" id="856260"/>
    <lineage>
        <taxon>Eukaryota</taxon>
        <taxon>Fungi</taxon>
        <taxon>Dikarya</taxon>
        <taxon>Ascomycota</taxon>
        <taxon>Pezizomycotina</taxon>
        <taxon>Dothideomycetes</taxon>
        <taxon>Dothideomycetes incertae sedis</taxon>
        <taxon>Botryosphaeriales</taxon>
        <taxon>Botryosphaeriaceae</taxon>
        <taxon>Diplodia</taxon>
    </lineage>
</organism>
<dbReference type="PANTHER" id="PTHR10131:SF94">
    <property type="entry name" value="TNF RECEPTOR-ASSOCIATED FACTOR 4"/>
    <property type="match status" value="1"/>
</dbReference>
<dbReference type="PANTHER" id="PTHR10131">
    <property type="entry name" value="TNF RECEPTOR ASSOCIATED FACTOR"/>
    <property type="match status" value="1"/>
</dbReference>
<comment type="caution">
    <text evidence="9">The sequence shown here is derived from an EMBL/GenBank/DDBJ whole genome shotgun (WGS) entry which is preliminary data.</text>
</comment>
<dbReference type="PROSITE" id="PS50145">
    <property type="entry name" value="ZF_TRAF"/>
    <property type="match status" value="1"/>
</dbReference>
<keyword evidence="5" id="KW-0175">Coiled coil</keyword>
<feature type="region of interest" description="Disordered" evidence="6">
    <location>
        <begin position="451"/>
        <end position="483"/>
    </location>
</feature>
<dbReference type="EMBL" id="JAKEKT020000022">
    <property type="protein sequence ID" value="KAL1644735.1"/>
    <property type="molecule type" value="Genomic_DNA"/>
</dbReference>
<evidence type="ECO:0000256" key="1">
    <source>
        <dbReference type="ARBA" id="ARBA00022723"/>
    </source>
</evidence>
<evidence type="ECO:0000256" key="2">
    <source>
        <dbReference type="ARBA" id="ARBA00022771"/>
    </source>
</evidence>
<evidence type="ECO:0000313" key="9">
    <source>
        <dbReference type="EMBL" id="KAL1644735.1"/>
    </source>
</evidence>
<evidence type="ECO:0000313" key="10">
    <source>
        <dbReference type="Proteomes" id="UP001521184"/>
    </source>
</evidence>
<dbReference type="PROSITE" id="PS50089">
    <property type="entry name" value="ZF_RING_2"/>
    <property type="match status" value="1"/>
</dbReference>
<feature type="region of interest" description="Disordered" evidence="6">
    <location>
        <begin position="29"/>
        <end position="50"/>
    </location>
</feature>
<dbReference type="Pfam" id="PF13445">
    <property type="entry name" value="zf-RING_UBOX"/>
    <property type="match status" value="1"/>
</dbReference>
<feature type="domain" description="RING-type" evidence="7">
    <location>
        <begin position="92"/>
        <end position="141"/>
    </location>
</feature>
<dbReference type="SUPFAM" id="SSF49599">
    <property type="entry name" value="TRAF domain-like"/>
    <property type="match status" value="2"/>
</dbReference>
<keyword evidence="2 4" id="KW-0863">Zinc-finger</keyword>
<feature type="coiled-coil region" evidence="5">
    <location>
        <begin position="373"/>
        <end position="400"/>
    </location>
</feature>
<keyword evidence="10" id="KW-1185">Reference proteome</keyword>
<evidence type="ECO:0000256" key="6">
    <source>
        <dbReference type="SAM" id="MobiDB-lite"/>
    </source>
</evidence>
<feature type="domain" description="TRAF-type" evidence="8">
    <location>
        <begin position="240"/>
        <end position="294"/>
    </location>
</feature>
<dbReference type="Gene3D" id="3.30.40.10">
    <property type="entry name" value="Zinc/RING finger domain, C3HC4 (zinc finger)"/>
    <property type="match status" value="3"/>
</dbReference>
<dbReference type="SMART" id="SM00184">
    <property type="entry name" value="RING"/>
    <property type="match status" value="1"/>
</dbReference>
<feature type="compositionally biased region" description="Low complexity" evidence="6">
    <location>
        <begin position="451"/>
        <end position="479"/>
    </location>
</feature>
<protein>
    <submittedName>
        <fullName evidence="9">Uncharacterized protein</fullName>
    </submittedName>
</protein>
<dbReference type="InterPro" id="IPR017907">
    <property type="entry name" value="Znf_RING_CS"/>
</dbReference>
<dbReference type="InterPro" id="IPR027370">
    <property type="entry name" value="Znf-RING_euk"/>
</dbReference>
<gene>
    <name evidence="9" type="ORF">SLS58_004197</name>
</gene>
<feature type="coiled-coil region" evidence="5">
    <location>
        <begin position="310"/>
        <end position="344"/>
    </location>
</feature>
<dbReference type="CDD" id="cd16449">
    <property type="entry name" value="RING-HC"/>
    <property type="match status" value="1"/>
</dbReference>
<reference evidence="9 10" key="1">
    <citation type="journal article" date="2023" name="Plant Dis.">
        <title>First Report of Diplodia intermedia Causing Canker and Dieback Diseases on Apple Trees in Canada.</title>
        <authorList>
            <person name="Ellouze W."/>
            <person name="Ilyukhin E."/>
            <person name="Sulman M."/>
            <person name="Ali S."/>
        </authorList>
    </citation>
    <scope>NUCLEOTIDE SEQUENCE [LARGE SCALE GENOMIC DNA]</scope>
    <source>
        <strain evidence="9 10">M45-28</strain>
    </source>
</reference>
<dbReference type="Pfam" id="PF02176">
    <property type="entry name" value="zf-TRAF"/>
    <property type="match status" value="1"/>
</dbReference>